<dbReference type="Proteomes" id="UP001056120">
    <property type="component" value="Linkage Group LG08"/>
</dbReference>
<name>A0ACB9IKU5_9ASTR</name>
<reference evidence="1 2" key="2">
    <citation type="journal article" date="2022" name="Mol. Ecol. Resour.">
        <title>The genomes of chicory, endive, great burdock and yacon provide insights into Asteraceae paleo-polyploidization history and plant inulin production.</title>
        <authorList>
            <person name="Fan W."/>
            <person name="Wang S."/>
            <person name="Wang H."/>
            <person name="Wang A."/>
            <person name="Jiang F."/>
            <person name="Liu H."/>
            <person name="Zhao H."/>
            <person name="Xu D."/>
            <person name="Zhang Y."/>
        </authorList>
    </citation>
    <scope>NUCLEOTIDE SEQUENCE [LARGE SCALE GENOMIC DNA]</scope>
    <source>
        <strain evidence="2">cv. Yunnan</strain>
        <tissue evidence="1">Leaves</tissue>
    </source>
</reference>
<organism evidence="1 2">
    <name type="scientific">Smallanthus sonchifolius</name>
    <dbReference type="NCBI Taxonomy" id="185202"/>
    <lineage>
        <taxon>Eukaryota</taxon>
        <taxon>Viridiplantae</taxon>
        <taxon>Streptophyta</taxon>
        <taxon>Embryophyta</taxon>
        <taxon>Tracheophyta</taxon>
        <taxon>Spermatophyta</taxon>
        <taxon>Magnoliopsida</taxon>
        <taxon>eudicotyledons</taxon>
        <taxon>Gunneridae</taxon>
        <taxon>Pentapetalae</taxon>
        <taxon>asterids</taxon>
        <taxon>campanulids</taxon>
        <taxon>Asterales</taxon>
        <taxon>Asteraceae</taxon>
        <taxon>Asteroideae</taxon>
        <taxon>Heliantheae alliance</taxon>
        <taxon>Millerieae</taxon>
        <taxon>Smallanthus</taxon>
    </lineage>
</organism>
<protein>
    <submittedName>
        <fullName evidence="1">Uncharacterized protein</fullName>
    </submittedName>
</protein>
<dbReference type="EMBL" id="CM042025">
    <property type="protein sequence ID" value="KAI3808702.1"/>
    <property type="molecule type" value="Genomic_DNA"/>
</dbReference>
<accession>A0ACB9IKU5</accession>
<sequence>MGTGQKKIQECYEDIAFRNAMMANFRPVRINPNDLEVDEEWWIQSLEFIEQEQKESLRQSVRGKGIPMCDPHFEEVKQTKTTEDSEKLEKILNMMEEIVTLKRKWSIVEDDPTRPLSDHEEEEAKEYRNENVDDFNVNFADTPGPPSFEIVDKPKRIKKPFSNVLSPYIVFKKKLRKKNDFLM</sequence>
<comment type="caution">
    <text evidence="1">The sequence shown here is derived from an EMBL/GenBank/DDBJ whole genome shotgun (WGS) entry which is preliminary data.</text>
</comment>
<gene>
    <name evidence="1" type="ORF">L1987_24660</name>
</gene>
<evidence type="ECO:0000313" key="1">
    <source>
        <dbReference type="EMBL" id="KAI3808702.1"/>
    </source>
</evidence>
<proteinExistence type="predicted"/>
<evidence type="ECO:0000313" key="2">
    <source>
        <dbReference type="Proteomes" id="UP001056120"/>
    </source>
</evidence>
<keyword evidence="2" id="KW-1185">Reference proteome</keyword>
<reference evidence="2" key="1">
    <citation type="journal article" date="2022" name="Mol. Ecol. Resour.">
        <title>The genomes of chicory, endive, great burdock and yacon provide insights into Asteraceae palaeo-polyploidization history and plant inulin production.</title>
        <authorList>
            <person name="Fan W."/>
            <person name="Wang S."/>
            <person name="Wang H."/>
            <person name="Wang A."/>
            <person name="Jiang F."/>
            <person name="Liu H."/>
            <person name="Zhao H."/>
            <person name="Xu D."/>
            <person name="Zhang Y."/>
        </authorList>
    </citation>
    <scope>NUCLEOTIDE SEQUENCE [LARGE SCALE GENOMIC DNA]</scope>
    <source>
        <strain evidence="2">cv. Yunnan</strain>
    </source>
</reference>